<protein>
    <recommendedName>
        <fullName evidence="4">Outer membrane protein beta-barrel domain-containing protein</fullName>
    </recommendedName>
</protein>
<proteinExistence type="predicted"/>
<sequence>MYRYLMKRLITTPHRLLMPALILSLSFAATAQTPTSAGSTRYRATSIGISTGWNAPYAAGLELSHFITRQLDLNVGVGTGLSGKKFGVGARYFVAPERRLSPYFGLNAVYSPGRRDIEVNSLPATSVFASDRIGTLEVLPTAVLHLRSGLRWQPGKKPGRVGLLGSIGYGIRSRNPMRYTMYEGEAEPSPESKQNYRFVFAPGGVELSLGLSIGLGQKMRE</sequence>
<comment type="caution">
    <text evidence="2">The sequence shown here is derived from an EMBL/GenBank/DDBJ whole genome shotgun (WGS) entry which is preliminary data.</text>
</comment>
<name>A0ABP8IVF0_9BACT</name>
<dbReference type="Proteomes" id="UP001500454">
    <property type="component" value="Unassembled WGS sequence"/>
</dbReference>
<keyword evidence="1" id="KW-0732">Signal</keyword>
<evidence type="ECO:0000256" key="1">
    <source>
        <dbReference type="SAM" id="SignalP"/>
    </source>
</evidence>
<evidence type="ECO:0000313" key="3">
    <source>
        <dbReference type="Proteomes" id="UP001500454"/>
    </source>
</evidence>
<gene>
    <name evidence="2" type="ORF">GCM10023186_08230</name>
</gene>
<evidence type="ECO:0000313" key="2">
    <source>
        <dbReference type="EMBL" id="GAA4375483.1"/>
    </source>
</evidence>
<dbReference type="EMBL" id="BAABHA010000002">
    <property type="protein sequence ID" value="GAA4375483.1"/>
    <property type="molecule type" value="Genomic_DNA"/>
</dbReference>
<feature type="chain" id="PRO_5047005433" description="Outer membrane protein beta-barrel domain-containing protein" evidence="1">
    <location>
        <begin position="32"/>
        <end position="221"/>
    </location>
</feature>
<feature type="signal peptide" evidence="1">
    <location>
        <begin position="1"/>
        <end position="31"/>
    </location>
</feature>
<accession>A0ABP8IVF0</accession>
<reference evidence="3" key="1">
    <citation type="journal article" date="2019" name="Int. J. Syst. Evol. Microbiol.">
        <title>The Global Catalogue of Microorganisms (GCM) 10K type strain sequencing project: providing services to taxonomists for standard genome sequencing and annotation.</title>
        <authorList>
            <consortium name="The Broad Institute Genomics Platform"/>
            <consortium name="The Broad Institute Genome Sequencing Center for Infectious Disease"/>
            <person name="Wu L."/>
            <person name="Ma J."/>
        </authorList>
    </citation>
    <scope>NUCLEOTIDE SEQUENCE [LARGE SCALE GENOMIC DNA]</scope>
    <source>
        <strain evidence="3">JCM 17924</strain>
    </source>
</reference>
<organism evidence="2 3">
    <name type="scientific">Hymenobacter koreensis</name>
    <dbReference type="NCBI Taxonomy" id="1084523"/>
    <lineage>
        <taxon>Bacteria</taxon>
        <taxon>Pseudomonadati</taxon>
        <taxon>Bacteroidota</taxon>
        <taxon>Cytophagia</taxon>
        <taxon>Cytophagales</taxon>
        <taxon>Hymenobacteraceae</taxon>
        <taxon>Hymenobacter</taxon>
    </lineage>
</organism>
<keyword evidence="3" id="KW-1185">Reference proteome</keyword>
<evidence type="ECO:0008006" key="4">
    <source>
        <dbReference type="Google" id="ProtNLM"/>
    </source>
</evidence>